<organism evidence="1 2">
    <name type="scientific">Vararia minispora EC-137</name>
    <dbReference type="NCBI Taxonomy" id="1314806"/>
    <lineage>
        <taxon>Eukaryota</taxon>
        <taxon>Fungi</taxon>
        <taxon>Dikarya</taxon>
        <taxon>Basidiomycota</taxon>
        <taxon>Agaricomycotina</taxon>
        <taxon>Agaricomycetes</taxon>
        <taxon>Russulales</taxon>
        <taxon>Lachnocladiaceae</taxon>
        <taxon>Vararia</taxon>
    </lineage>
</organism>
<reference evidence="1" key="1">
    <citation type="submission" date="2021-02" db="EMBL/GenBank/DDBJ databases">
        <authorList>
            <consortium name="DOE Joint Genome Institute"/>
            <person name="Ahrendt S."/>
            <person name="Looney B.P."/>
            <person name="Miyauchi S."/>
            <person name="Morin E."/>
            <person name="Drula E."/>
            <person name="Courty P.E."/>
            <person name="Chicoki N."/>
            <person name="Fauchery L."/>
            <person name="Kohler A."/>
            <person name="Kuo A."/>
            <person name="Labutti K."/>
            <person name="Pangilinan J."/>
            <person name="Lipzen A."/>
            <person name="Riley R."/>
            <person name="Andreopoulos W."/>
            <person name="He G."/>
            <person name="Johnson J."/>
            <person name="Barry K.W."/>
            <person name="Grigoriev I.V."/>
            <person name="Nagy L."/>
            <person name="Hibbett D."/>
            <person name="Henrissat B."/>
            <person name="Matheny P.B."/>
            <person name="Labbe J."/>
            <person name="Martin F."/>
        </authorList>
    </citation>
    <scope>NUCLEOTIDE SEQUENCE</scope>
    <source>
        <strain evidence="1">EC-137</strain>
    </source>
</reference>
<sequence>MVKPVAHPLHPSIASRIDSEYEAFHNDKLLYFMQVHEIPWSPAVRSGPTVPGGSQPLVVGTVKDYSTRESRAPWLRVFTPEGEPPAGGWPVFIFFHGGGWTLGNINSENAFSTNMCKYAKCVVVSVDYRLAPENPYPAAVEDAVEALQWVHAKGQQLLAINPDRIAVGGSSSGGNLAAVIALKSSTLEPPIPLVFQLLVVPVTDNTATPESMTHQSWKENEFTTWLPAAKMIWFQDQYVPNVEDRTRWDNSPHFAPPELFSNAPPAWIGVTELDVLRDEGIAFGKKLTDAGKAVETKVYKGSPHPIMAMDGKISSGQQLVADAAAALAKAFGGA</sequence>
<dbReference type="EMBL" id="MU273537">
    <property type="protein sequence ID" value="KAI0032751.1"/>
    <property type="molecule type" value="Genomic_DNA"/>
</dbReference>
<protein>
    <submittedName>
        <fullName evidence="1">Alpha/beta hydrolase fold-domain-containing protein</fullName>
    </submittedName>
</protein>
<name>A0ACB8QN17_9AGAM</name>
<comment type="caution">
    <text evidence="1">The sequence shown here is derived from an EMBL/GenBank/DDBJ whole genome shotgun (WGS) entry which is preliminary data.</text>
</comment>
<accession>A0ACB8QN17</accession>
<reference evidence="1" key="2">
    <citation type="journal article" date="2022" name="New Phytol.">
        <title>Evolutionary transition to the ectomycorrhizal habit in the genomes of a hyperdiverse lineage of mushroom-forming fungi.</title>
        <authorList>
            <person name="Looney B."/>
            <person name="Miyauchi S."/>
            <person name="Morin E."/>
            <person name="Drula E."/>
            <person name="Courty P.E."/>
            <person name="Kohler A."/>
            <person name="Kuo A."/>
            <person name="LaButti K."/>
            <person name="Pangilinan J."/>
            <person name="Lipzen A."/>
            <person name="Riley R."/>
            <person name="Andreopoulos W."/>
            <person name="He G."/>
            <person name="Johnson J."/>
            <person name="Nolan M."/>
            <person name="Tritt A."/>
            <person name="Barry K.W."/>
            <person name="Grigoriev I.V."/>
            <person name="Nagy L.G."/>
            <person name="Hibbett D."/>
            <person name="Henrissat B."/>
            <person name="Matheny P.B."/>
            <person name="Labbe J."/>
            <person name="Martin F.M."/>
        </authorList>
    </citation>
    <scope>NUCLEOTIDE SEQUENCE</scope>
    <source>
        <strain evidence="1">EC-137</strain>
    </source>
</reference>
<proteinExistence type="predicted"/>
<evidence type="ECO:0000313" key="1">
    <source>
        <dbReference type="EMBL" id="KAI0032751.1"/>
    </source>
</evidence>
<dbReference type="Proteomes" id="UP000814128">
    <property type="component" value="Unassembled WGS sequence"/>
</dbReference>
<keyword evidence="2" id="KW-1185">Reference proteome</keyword>
<evidence type="ECO:0000313" key="2">
    <source>
        <dbReference type="Proteomes" id="UP000814128"/>
    </source>
</evidence>
<gene>
    <name evidence="1" type="ORF">K488DRAFT_49204</name>
</gene>
<keyword evidence="1" id="KW-0378">Hydrolase</keyword>